<proteinExistence type="predicted"/>
<dbReference type="AlphaFoldDB" id="A0A4U6X7W7"/>
<dbReference type="Proteomes" id="UP000310108">
    <property type="component" value="Unassembled WGS sequence"/>
</dbReference>
<feature type="region of interest" description="Disordered" evidence="1">
    <location>
        <begin position="211"/>
        <end position="252"/>
    </location>
</feature>
<dbReference type="EMBL" id="PJEX01000325">
    <property type="protein sequence ID" value="TKW51234.1"/>
    <property type="molecule type" value="Genomic_DNA"/>
</dbReference>
<feature type="region of interest" description="Disordered" evidence="1">
    <location>
        <begin position="79"/>
        <end position="109"/>
    </location>
</feature>
<comment type="caution">
    <text evidence="2">The sequence shown here is derived from an EMBL/GenBank/DDBJ whole genome shotgun (WGS) entry which is preliminary data.</text>
</comment>
<name>A0A4U6X7W7_9PEZI</name>
<feature type="compositionally biased region" description="Pro residues" evidence="1">
    <location>
        <begin position="221"/>
        <end position="252"/>
    </location>
</feature>
<organism evidence="2 3">
    <name type="scientific">Colletotrichum tanaceti</name>
    <dbReference type="NCBI Taxonomy" id="1306861"/>
    <lineage>
        <taxon>Eukaryota</taxon>
        <taxon>Fungi</taxon>
        <taxon>Dikarya</taxon>
        <taxon>Ascomycota</taxon>
        <taxon>Pezizomycotina</taxon>
        <taxon>Sordariomycetes</taxon>
        <taxon>Hypocreomycetidae</taxon>
        <taxon>Glomerellales</taxon>
        <taxon>Glomerellaceae</taxon>
        <taxon>Colletotrichum</taxon>
        <taxon>Colletotrichum destructivum species complex</taxon>
    </lineage>
</organism>
<sequence>MYKTWSTRRANEPIKPSLPLISTSRPSTIHHISNLTTIGPLATMKYTFLSLSVLLTWASAAPQDPQVPISTSITTLTVTGQPVPAPTEPIPNNPDPAPAPVPSVPSQPAPPSGGPHCVCGATYCGKVLVGFQEYTTEQIGQVYCSTPGTNCAAAAPAPEFLENNLFVCICPPGQDEGSIIELLCSCQGRCKNDEPDFIGRCETPCNLGCAPAAPDSSSLPVPLPVPVPVEPAPIPNEPVPAPAPAPPVRRRS</sequence>
<gene>
    <name evidence="2" type="ORF">CTA1_2040</name>
</gene>
<evidence type="ECO:0000256" key="1">
    <source>
        <dbReference type="SAM" id="MobiDB-lite"/>
    </source>
</evidence>
<evidence type="ECO:0000313" key="2">
    <source>
        <dbReference type="EMBL" id="TKW51234.1"/>
    </source>
</evidence>
<feature type="compositionally biased region" description="Low complexity" evidence="1">
    <location>
        <begin position="211"/>
        <end position="220"/>
    </location>
</feature>
<evidence type="ECO:0000313" key="3">
    <source>
        <dbReference type="Proteomes" id="UP000310108"/>
    </source>
</evidence>
<feature type="compositionally biased region" description="Pro residues" evidence="1">
    <location>
        <begin position="83"/>
        <end position="109"/>
    </location>
</feature>
<reference evidence="2 3" key="1">
    <citation type="journal article" date="2019" name="PLoS ONE">
        <title>Comparative genome analysis indicates high evolutionary potential of pathogenicity genes in Colletotrichum tanaceti.</title>
        <authorList>
            <person name="Lelwala R.V."/>
            <person name="Korhonen P.K."/>
            <person name="Young N.D."/>
            <person name="Scott J.B."/>
            <person name="Ades P.A."/>
            <person name="Gasser R.B."/>
            <person name="Taylor P.W.J."/>
        </authorList>
    </citation>
    <scope>NUCLEOTIDE SEQUENCE [LARGE SCALE GENOMIC DNA]</scope>
    <source>
        <strain evidence="2">BRIP57314</strain>
    </source>
</reference>
<protein>
    <submittedName>
        <fullName evidence="2">Uncharacterized protein</fullName>
    </submittedName>
</protein>
<accession>A0A4U6X7W7</accession>
<keyword evidence="3" id="KW-1185">Reference proteome</keyword>